<comment type="caution">
    <text evidence="3">The sequence shown here is derived from an EMBL/GenBank/DDBJ whole genome shotgun (WGS) entry which is preliminary data.</text>
</comment>
<dbReference type="RefSeq" id="WP_154608232.1">
    <property type="nucleotide sequence ID" value="NZ_CP072115.1"/>
</dbReference>
<dbReference type="EMBL" id="WLCG01000004">
    <property type="protein sequence ID" value="MTB64109.1"/>
    <property type="molecule type" value="Genomic_DNA"/>
</dbReference>
<keyword evidence="1" id="KW-0812">Transmembrane</keyword>
<dbReference type="Proteomes" id="UP000435423">
    <property type="component" value="Unassembled WGS sequence"/>
</dbReference>
<name>A0A6I4RGW7_9STRE</name>
<evidence type="ECO:0000313" key="3">
    <source>
        <dbReference type="EMBL" id="MWV56097.1"/>
    </source>
</evidence>
<keyword evidence="1" id="KW-1133">Transmembrane helix</keyword>
<keyword evidence="1" id="KW-0472">Membrane</keyword>
<dbReference type="EMBL" id="WUBJ01000004">
    <property type="protein sequence ID" value="MWV56097.1"/>
    <property type="molecule type" value="Genomic_DNA"/>
</dbReference>
<evidence type="ECO:0000313" key="2">
    <source>
        <dbReference type="EMBL" id="MTB64109.1"/>
    </source>
</evidence>
<reference evidence="2 4" key="2">
    <citation type="submission" date="2019-11" db="EMBL/GenBank/DDBJ databases">
        <title>Streptococcis sp. isolated from the respiratory tract of Marmot.</title>
        <authorList>
            <person name="Zhang G."/>
        </authorList>
    </citation>
    <scope>NUCLEOTIDE SEQUENCE [LARGE SCALE GENOMIC DNA]</scope>
    <source>
        <strain evidence="2">Zg-86</strain>
        <strain evidence="4">zg-86</strain>
    </source>
</reference>
<protein>
    <submittedName>
        <fullName evidence="3">Uncharacterized protein</fullName>
    </submittedName>
</protein>
<gene>
    <name evidence="2" type="ORF">GGG87_03715</name>
    <name evidence="3" type="ORF">GGH11_03755</name>
</gene>
<accession>A0A6I4RGW7</accession>
<feature type="transmembrane region" description="Helical" evidence="1">
    <location>
        <begin position="6"/>
        <end position="21"/>
    </location>
</feature>
<proteinExistence type="predicted"/>
<sequence>MITIGFYAMAVVAFMAIRYGFKLTKQMNSDEFREEIYNEELKARFGKGVSDNDWKNECY</sequence>
<dbReference type="Proteomes" id="UP000435060">
    <property type="component" value="Unassembled WGS sequence"/>
</dbReference>
<evidence type="ECO:0000313" key="5">
    <source>
        <dbReference type="Proteomes" id="UP000435423"/>
    </source>
</evidence>
<dbReference type="AlphaFoldDB" id="A0A6I4RGW7"/>
<reference evidence="3 5" key="1">
    <citation type="submission" date="2019-10" db="EMBL/GenBank/DDBJ databases">
        <title>Streptococcis sp, isolated from the respiratory tract of Marmot.</title>
        <authorList>
            <person name="Zhang G."/>
        </authorList>
    </citation>
    <scope>NUCLEOTIDE SEQUENCE [LARGE SCALE GENOMIC DNA]</scope>
    <source>
        <strain evidence="3">Zg-70</strain>
        <strain evidence="5">zg-70</strain>
    </source>
</reference>
<organism evidence="3 5">
    <name type="scientific">Streptococcus zhangguiae</name>
    <dbReference type="NCBI Taxonomy" id="2664091"/>
    <lineage>
        <taxon>Bacteria</taxon>
        <taxon>Bacillati</taxon>
        <taxon>Bacillota</taxon>
        <taxon>Bacilli</taxon>
        <taxon>Lactobacillales</taxon>
        <taxon>Streptococcaceae</taxon>
        <taxon>Streptococcus</taxon>
    </lineage>
</organism>
<keyword evidence="4" id="KW-1185">Reference proteome</keyword>
<evidence type="ECO:0000313" key="4">
    <source>
        <dbReference type="Proteomes" id="UP000435060"/>
    </source>
</evidence>
<evidence type="ECO:0000256" key="1">
    <source>
        <dbReference type="SAM" id="Phobius"/>
    </source>
</evidence>